<dbReference type="AlphaFoldDB" id="A0A158G7L9"/>
<evidence type="ECO:0000256" key="3">
    <source>
        <dbReference type="ARBA" id="ARBA00022729"/>
    </source>
</evidence>
<dbReference type="PANTHER" id="PTHR12338:SF8">
    <property type="entry name" value="HEME_HEMOPEXIN-BINDING PROTEIN"/>
    <property type="match status" value="1"/>
</dbReference>
<keyword evidence="6" id="KW-1185">Reference proteome</keyword>
<dbReference type="SUPFAM" id="SSF51126">
    <property type="entry name" value="Pectin lyase-like"/>
    <property type="match status" value="1"/>
</dbReference>
<sequence length="793" mass="80213">MPHARIALILGTSVCDAFKPRHRRLAAGHPLRAIASMLFTMQLAHAGPLPEAGNFVAGTGAIRANGSALDITQTTTRGVIDWRSFSIGSGNRVNVDNGSGATLSRVTGIDRSIIDGKLNATGSFYLINPHGVLVGTSGIVTTGGRFVASTLDMTNDAFMKGGPLTLTGDSCGVVVNLGKIGSSEGDVFLISHASVVNEGTVEAPRGTVELAAGSQVLLKDSTSGSQVFVQAGSQGNVTNEGAIRAAQINLQAADGNIFALAGKNSELRAAGTATRDGHVWLVADSGTVESHGYVGASNANGSGGTVDTTARTFDLDYVVVDAAQWNVSAPAYVAGPRSAATLARNLSRGTSITVNATGTQDSSGDIDVQSALRWSGDASLTLNAQHSVNVSPLATVGNTGAGNLTLRADAGAIDNAGSVTNGGTIDWSQSTGTVAALYDMNGTYTAGAIRSNPAWSPAGYSGLKTQVTAYELVNSIDDLARISSDLAGTYALGKDIDASTSTTHFTSLGSRTNTAFNGQFDGMDHVIKGIKITGYDETDPSYLAYVGLFSTIGSAGVVRNVGIVDSSANSFVAAVGLLAGTNNGLITHAYTSGDVSPFNAFSGAGAGGLVGINNGIIERSGSSATVTGSGELGGLVATNNGLIRQSYASGSVSGTALTGAGGLVGVNEGTIRQSYASGSAGALDTGGLVDFNTGTITESFAATSIPSGVPPSAGGIVRNNTGTMGRDVYWNTQTTGRTNGVFEGTAVPSANGLTTAQMSVVSSFGPTWNFGQNGVWVMPAGATHPVLKWQVEH</sequence>
<comment type="subcellular location">
    <subcellularLocation>
        <location evidence="1">Secreted</location>
    </subcellularLocation>
</comment>
<dbReference type="InterPro" id="IPR008638">
    <property type="entry name" value="FhaB/CdiA-like_TPS"/>
</dbReference>
<organism evidence="5 6">
    <name type="scientific">Caballeronia telluris</name>
    <dbReference type="NCBI Taxonomy" id="326475"/>
    <lineage>
        <taxon>Bacteria</taxon>
        <taxon>Pseudomonadati</taxon>
        <taxon>Pseudomonadota</taxon>
        <taxon>Betaproteobacteria</taxon>
        <taxon>Burkholderiales</taxon>
        <taxon>Burkholderiaceae</taxon>
        <taxon>Caballeronia</taxon>
    </lineage>
</organism>
<comment type="caution">
    <text evidence="5">The sequence shown here is derived from an EMBL/GenBank/DDBJ whole genome shotgun (WGS) entry which is preliminary data.</text>
</comment>
<accession>A0A158G7L9</accession>
<dbReference type="InterPro" id="IPR050909">
    <property type="entry name" value="Bact_Autotransporter_VF"/>
</dbReference>
<dbReference type="Proteomes" id="UP000054717">
    <property type="component" value="Unassembled WGS sequence"/>
</dbReference>
<reference evidence="5" key="1">
    <citation type="submission" date="2016-01" db="EMBL/GenBank/DDBJ databases">
        <authorList>
            <person name="Peeters Charlotte."/>
        </authorList>
    </citation>
    <scope>NUCLEOTIDE SEQUENCE</scope>
    <source>
        <strain evidence="5">LMG 22936</strain>
    </source>
</reference>
<dbReference type="Gene3D" id="2.160.20.110">
    <property type="match status" value="1"/>
</dbReference>
<dbReference type="Pfam" id="PF05860">
    <property type="entry name" value="TPS"/>
    <property type="match status" value="1"/>
</dbReference>
<evidence type="ECO:0000259" key="4">
    <source>
        <dbReference type="SMART" id="SM00912"/>
    </source>
</evidence>
<dbReference type="STRING" id="326475.AWB66_01636"/>
<evidence type="ECO:0000313" key="6">
    <source>
        <dbReference type="Proteomes" id="UP000054717"/>
    </source>
</evidence>
<evidence type="ECO:0000256" key="1">
    <source>
        <dbReference type="ARBA" id="ARBA00004613"/>
    </source>
</evidence>
<dbReference type="InterPro" id="IPR011050">
    <property type="entry name" value="Pectin_lyase_fold/virulence"/>
</dbReference>
<dbReference type="EMBL" id="FCNZ02000005">
    <property type="protein sequence ID" value="SAL28042.1"/>
    <property type="molecule type" value="Genomic_DNA"/>
</dbReference>
<keyword evidence="2" id="KW-0964">Secreted</keyword>
<evidence type="ECO:0000313" key="5">
    <source>
        <dbReference type="EMBL" id="SAL28042.1"/>
    </source>
</evidence>
<dbReference type="PANTHER" id="PTHR12338">
    <property type="entry name" value="AUTOTRANSPORTER"/>
    <property type="match status" value="1"/>
</dbReference>
<gene>
    <name evidence="5" type="ORF">AWB66_01636</name>
</gene>
<protein>
    <submittedName>
        <fullName evidence="5">Filamentous hemagglutinin-like protein</fullName>
    </submittedName>
</protein>
<name>A0A158G7L9_9BURK</name>
<evidence type="ECO:0000256" key="2">
    <source>
        <dbReference type="ARBA" id="ARBA00022525"/>
    </source>
</evidence>
<proteinExistence type="predicted"/>
<dbReference type="GO" id="GO:0005576">
    <property type="term" value="C:extracellular region"/>
    <property type="evidence" value="ECO:0007669"/>
    <property type="project" value="UniProtKB-SubCell"/>
</dbReference>
<dbReference type="Gene3D" id="2.160.20.10">
    <property type="entry name" value="Single-stranded right-handed beta-helix, Pectin lyase-like"/>
    <property type="match status" value="1"/>
</dbReference>
<keyword evidence="3" id="KW-0732">Signal</keyword>
<dbReference type="InterPro" id="IPR012334">
    <property type="entry name" value="Pectin_lyas_fold"/>
</dbReference>
<dbReference type="SMART" id="SM00912">
    <property type="entry name" value="Haemagg_act"/>
    <property type="match status" value="1"/>
</dbReference>
<dbReference type="NCBIfam" id="TIGR01901">
    <property type="entry name" value="adhes_NPXG"/>
    <property type="match status" value="1"/>
</dbReference>
<feature type="domain" description="Filamentous haemagglutinin FhaB/tRNA nuclease CdiA-like TPS" evidence="4">
    <location>
        <begin position="46"/>
        <end position="157"/>
    </location>
</feature>